<dbReference type="AlphaFoldDB" id="A0A1G2R1Q5"/>
<dbReference type="PANTHER" id="PTHR42966">
    <property type="entry name" value="N-ACETYLNEURAMINATE SYNTHASE"/>
    <property type="match status" value="1"/>
</dbReference>
<evidence type="ECO:0000259" key="1">
    <source>
        <dbReference type="PROSITE" id="PS50844"/>
    </source>
</evidence>
<dbReference type="EMBL" id="MHTT01000001">
    <property type="protein sequence ID" value="OHA66528.1"/>
    <property type="molecule type" value="Genomic_DNA"/>
</dbReference>
<dbReference type="GO" id="GO:0016051">
    <property type="term" value="P:carbohydrate biosynthetic process"/>
    <property type="evidence" value="ECO:0007669"/>
    <property type="project" value="InterPro"/>
</dbReference>
<dbReference type="PROSITE" id="PS50844">
    <property type="entry name" value="AFP_LIKE"/>
    <property type="match status" value="1"/>
</dbReference>
<dbReference type="SUPFAM" id="SSF51269">
    <property type="entry name" value="AFP III-like domain"/>
    <property type="match status" value="1"/>
</dbReference>
<dbReference type="Gene3D" id="3.20.20.70">
    <property type="entry name" value="Aldolase class I"/>
    <property type="match status" value="1"/>
</dbReference>
<dbReference type="Pfam" id="PF03102">
    <property type="entry name" value="NeuB"/>
    <property type="match status" value="1"/>
</dbReference>
<sequence>MKKEIHIGGKPIGPGHDIFLSCEVGTTHNGEFDKAVKIIEGAAYAGVDAVKFQIIGPEEIHSDKSKTYTYTTYDGETKTENEVELLKKYKFTLPEWKRLKELAESKGLIFFATVDYPGAIDIAEELQVPAYKICSWDMTYYPFIRRIARIGKPVVLDTGPIDTEDLARVLKIFKEEGNEQVIVLHCFHTARPEEMNMRSIAYIKDTFDVLCGLSAADRNFDVDFMAIAFGPVMIEKRLTFDKTNKEHHHAQALEPEEMKEYVEKVKKVAKAVGRYGMFPSPGDIEEGRWSLRRIVANRDIAEGETFCEENIECKLPQEGGLHPLYYSLVLGKIAKRALKENEPITKEDIG</sequence>
<proteinExistence type="predicted"/>
<dbReference type="InterPro" id="IPR013785">
    <property type="entry name" value="Aldolase_TIM"/>
</dbReference>
<accession>A0A1G2R1Q5</accession>
<evidence type="ECO:0000313" key="2">
    <source>
        <dbReference type="EMBL" id="OHA66528.1"/>
    </source>
</evidence>
<dbReference type="InterPro" id="IPR051690">
    <property type="entry name" value="PseI-like"/>
</dbReference>
<dbReference type="InterPro" id="IPR013974">
    <property type="entry name" value="SAF"/>
</dbReference>
<dbReference type="InterPro" id="IPR006190">
    <property type="entry name" value="SAF_AFP_Neu5Ac"/>
</dbReference>
<reference evidence="2 3" key="1">
    <citation type="journal article" date="2016" name="Nat. Commun.">
        <title>Thousands of microbial genomes shed light on interconnected biogeochemical processes in an aquifer system.</title>
        <authorList>
            <person name="Anantharaman K."/>
            <person name="Brown C.T."/>
            <person name="Hug L.A."/>
            <person name="Sharon I."/>
            <person name="Castelle C.J."/>
            <person name="Probst A.J."/>
            <person name="Thomas B.C."/>
            <person name="Singh A."/>
            <person name="Wilkins M.J."/>
            <person name="Karaoz U."/>
            <person name="Brodie E.L."/>
            <person name="Williams K.H."/>
            <person name="Hubbard S.S."/>
            <person name="Banfield J.F."/>
        </authorList>
    </citation>
    <scope>NUCLEOTIDE SEQUENCE [LARGE SCALE GENOMIC DNA]</scope>
</reference>
<dbReference type="SUPFAM" id="SSF51569">
    <property type="entry name" value="Aldolase"/>
    <property type="match status" value="1"/>
</dbReference>
<dbReference type="STRING" id="1802448.A2672_00315"/>
<protein>
    <recommendedName>
        <fullName evidence="1">AFP-like domain-containing protein</fullName>
    </recommendedName>
</protein>
<dbReference type="InterPro" id="IPR036732">
    <property type="entry name" value="AFP_Neu5c_C_sf"/>
</dbReference>
<dbReference type="InterPro" id="IPR013132">
    <property type="entry name" value="PseI/NeuA/B-like_N"/>
</dbReference>
<dbReference type="Proteomes" id="UP000178065">
    <property type="component" value="Unassembled WGS sequence"/>
</dbReference>
<gene>
    <name evidence="2" type="ORF">A2672_00315</name>
</gene>
<feature type="domain" description="AFP-like" evidence="1">
    <location>
        <begin position="293"/>
        <end position="350"/>
    </location>
</feature>
<dbReference type="SMART" id="SM00858">
    <property type="entry name" value="SAF"/>
    <property type="match status" value="1"/>
</dbReference>
<dbReference type="Gene3D" id="3.90.1210.10">
    <property type="entry name" value="Antifreeze-like/N-acetylneuraminic acid synthase C-terminal domain"/>
    <property type="match status" value="1"/>
</dbReference>
<dbReference type="InterPro" id="IPR057736">
    <property type="entry name" value="SAF_PseI/NeuA/NeuB"/>
</dbReference>
<dbReference type="Pfam" id="PF08666">
    <property type="entry name" value="SAF"/>
    <property type="match status" value="1"/>
</dbReference>
<dbReference type="PANTHER" id="PTHR42966:SF1">
    <property type="entry name" value="SIALIC ACID SYNTHASE"/>
    <property type="match status" value="1"/>
</dbReference>
<organism evidence="2 3">
    <name type="scientific">Candidatus Wildermuthbacteria bacterium RIFCSPHIGHO2_01_FULL_49_22b</name>
    <dbReference type="NCBI Taxonomy" id="1802448"/>
    <lineage>
        <taxon>Bacteria</taxon>
        <taxon>Candidatus Wildermuthiibacteriota</taxon>
    </lineage>
</organism>
<dbReference type="GO" id="GO:0047444">
    <property type="term" value="F:N-acylneuraminate-9-phosphate synthase activity"/>
    <property type="evidence" value="ECO:0007669"/>
    <property type="project" value="TreeGrafter"/>
</dbReference>
<evidence type="ECO:0000313" key="3">
    <source>
        <dbReference type="Proteomes" id="UP000178065"/>
    </source>
</evidence>
<dbReference type="CDD" id="cd11615">
    <property type="entry name" value="SAF_NeuB_like"/>
    <property type="match status" value="1"/>
</dbReference>
<comment type="caution">
    <text evidence="2">The sequence shown here is derived from an EMBL/GenBank/DDBJ whole genome shotgun (WGS) entry which is preliminary data.</text>
</comment>
<name>A0A1G2R1Q5_9BACT</name>